<sequence length="164" mass="18790">MRSQYLISLLLVSLTVQDVLSTHEHRSKHEEPESMPNSIAPWRVHGSRLHRATKRKITASKERMRTLKGAVTKLINVMRLAPVKFEEIIRDIRIANAIGVIKRAGVNQALMLGYHPLQVMTLLKSSPDLAAEMSTVSLVHWKRNPKLTQLVEFIEEHDKWLSML</sequence>
<organism evidence="3 4">
    <name type="scientific">Plasmopara halstedii</name>
    <name type="common">Downy mildew of sunflower</name>
    <dbReference type="NCBI Taxonomy" id="4781"/>
    <lineage>
        <taxon>Eukaryota</taxon>
        <taxon>Sar</taxon>
        <taxon>Stramenopiles</taxon>
        <taxon>Oomycota</taxon>
        <taxon>Peronosporomycetes</taxon>
        <taxon>Peronosporales</taxon>
        <taxon>Peronosporaceae</taxon>
        <taxon>Plasmopara</taxon>
    </lineage>
</organism>
<evidence type="ECO:0000313" key="3">
    <source>
        <dbReference type="EMBL" id="CEG38070.1"/>
    </source>
</evidence>
<keyword evidence="4" id="KW-1185">Reference proteome</keyword>
<evidence type="ECO:0000256" key="1">
    <source>
        <dbReference type="SAM" id="MobiDB-lite"/>
    </source>
</evidence>
<feature type="chain" id="PRO_5006058515" evidence="2">
    <location>
        <begin position="22"/>
        <end position="164"/>
    </location>
</feature>
<proteinExistence type="predicted"/>
<accession>A0A0P1AB05</accession>
<dbReference type="EMBL" id="CCYD01000321">
    <property type="protein sequence ID" value="CEG38070.1"/>
    <property type="molecule type" value="Genomic_DNA"/>
</dbReference>
<dbReference type="GeneID" id="36403221"/>
<feature type="region of interest" description="Disordered" evidence="1">
    <location>
        <begin position="23"/>
        <end position="42"/>
    </location>
</feature>
<feature type="compositionally biased region" description="Basic and acidic residues" evidence="1">
    <location>
        <begin position="23"/>
        <end position="32"/>
    </location>
</feature>
<evidence type="ECO:0000256" key="2">
    <source>
        <dbReference type="SAM" id="SignalP"/>
    </source>
</evidence>
<keyword evidence="2" id="KW-0732">Signal</keyword>
<dbReference type="AlphaFoldDB" id="A0A0P1AB05"/>
<reference evidence="4" key="1">
    <citation type="submission" date="2014-09" db="EMBL/GenBank/DDBJ databases">
        <authorList>
            <person name="Sharma Rahul"/>
            <person name="Thines Marco"/>
        </authorList>
    </citation>
    <scope>NUCLEOTIDE SEQUENCE [LARGE SCALE GENOMIC DNA]</scope>
</reference>
<protein>
    <submittedName>
        <fullName evidence="3">RxLR-like protein</fullName>
    </submittedName>
</protein>
<dbReference type="RefSeq" id="XP_024574439.1">
    <property type="nucleotide sequence ID" value="XM_024723465.1"/>
</dbReference>
<name>A0A0P1AB05_PLAHL</name>
<dbReference type="Proteomes" id="UP000054928">
    <property type="component" value="Unassembled WGS sequence"/>
</dbReference>
<evidence type="ECO:0000313" key="4">
    <source>
        <dbReference type="Proteomes" id="UP000054928"/>
    </source>
</evidence>
<feature type="signal peptide" evidence="2">
    <location>
        <begin position="1"/>
        <end position="21"/>
    </location>
</feature>